<dbReference type="EMBL" id="KN275958">
    <property type="protein sequence ID" value="EEH45977.2"/>
    <property type="molecule type" value="Genomic_DNA"/>
</dbReference>
<dbReference type="AlphaFoldDB" id="C1G1W1"/>
<dbReference type="InParanoid" id="C1G1W1"/>
<reference evidence="2 3" key="1">
    <citation type="journal article" date="2011" name="PLoS Genet.">
        <title>Comparative genomic analysis of human fungal pathogens causing paracoccidioidomycosis.</title>
        <authorList>
            <person name="Desjardins C.A."/>
            <person name="Champion M.D."/>
            <person name="Holder J.W."/>
            <person name="Muszewska A."/>
            <person name="Goldberg J."/>
            <person name="Bailao A.M."/>
            <person name="Brigido M.M."/>
            <person name="Ferreira M.E."/>
            <person name="Garcia A.M."/>
            <person name="Grynberg M."/>
            <person name="Gujja S."/>
            <person name="Heiman D.I."/>
            <person name="Henn M.R."/>
            <person name="Kodira C.D."/>
            <person name="Leon-Narvaez H."/>
            <person name="Longo L.V."/>
            <person name="Ma L.J."/>
            <person name="Malavazi I."/>
            <person name="Matsuo A.L."/>
            <person name="Morais F.V."/>
            <person name="Pereira M."/>
            <person name="Rodriguez-Brito S."/>
            <person name="Sakthikumar S."/>
            <person name="Salem-Izacc S.M."/>
            <person name="Sykes S.M."/>
            <person name="Teixeira M.M."/>
            <person name="Vallejo M.C."/>
            <person name="Walter M.E."/>
            <person name="Yandava C."/>
            <person name="Young S."/>
            <person name="Zeng Q."/>
            <person name="Zucker J."/>
            <person name="Felipe M.S."/>
            <person name="Goldman G.H."/>
            <person name="Haas B.J."/>
            <person name="McEwen J.G."/>
            <person name="Nino-Vega G."/>
            <person name="Puccia R."/>
            <person name="San-Blas G."/>
            <person name="Soares C.M."/>
            <person name="Birren B.W."/>
            <person name="Cuomo C.A."/>
        </authorList>
    </citation>
    <scope>NUCLEOTIDE SEQUENCE [LARGE SCALE GENOMIC DNA]</scope>
    <source>
        <strain evidence="2 3">Pb18</strain>
    </source>
</reference>
<feature type="region of interest" description="Disordered" evidence="1">
    <location>
        <begin position="83"/>
        <end position="123"/>
    </location>
</feature>
<evidence type="ECO:0000313" key="3">
    <source>
        <dbReference type="Proteomes" id="UP000001628"/>
    </source>
</evidence>
<dbReference type="RefSeq" id="XP_010757216.1">
    <property type="nucleotide sequence ID" value="XM_010758914.1"/>
</dbReference>
<gene>
    <name evidence="2" type="ORF">PADG_02127</name>
</gene>
<accession>C1G1W1</accession>
<keyword evidence="3" id="KW-1185">Reference proteome</keyword>
<dbReference type="KEGG" id="pbn:PADG_02127"/>
<organism evidence="2 3">
    <name type="scientific">Paracoccidioides brasiliensis (strain Pb18)</name>
    <dbReference type="NCBI Taxonomy" id="502780"/>
    <lineage>
        <taxon>Eukaryota</taxon>
        <taxon>Fungi</taxon>
        <taxon>Dikarya</taxon>
        <taxon>Ascomycota</taxon>
        <taxon>Pezizomycotina</taxon>
        <taxon>Eurotiomycetes</taxon>
        <taxon>Eurotiomycetidae</taxon>
        <taxon>Onygenales</taxon>
        <taxon>Ajellomycetaceae</taxon>
        <taxon>Paracoccidioides</taxon>
    </lineage>
</organism>
<evidence type="ECO:0000256" key="1">
    <source>
        <dbReference type="SAM" id="MobiDB-lite"/>
    </source>
</evidence>
<dbReference type="HOGENOM" id="CLU_2015951_0_0_1"/>
<dbReference type="Proteomes" id="UP000001628">
    <property type="component" value="Unassembled WGS sequence"/>
</dbReference>
<protein>
    <submittedName>
        <fullName evidence="2">Uncharacterized protein</fullName>
    </submittedName>
</protein>
<sequence length="123" mass="13497">MRRDKPKVFKGLLLKGEAGEVLLDETASIDTRKLLTGEQKAPSPYFHGFFRGNAVANSYVKSPLSISQATDMLDLRLLLPPLSRIPTTPQNRSRGADHADDMFGLQPQVKSCGGLESNSKRIS</sequence>
<proteinExistence type="predicted"/>
<evidence type="ECO:0000313" key="2">
    <source>
        <dbReference type="EMBL" id="EEH45977.2"/>
    </source>
</evidence>
<dbReference type="GeneID" id="22581660"/>
<dbReference type="VEuPathDB" id="FungiDB:PADG_02127"/>
<name>C1G1W1_PARBD</name>